<sequence length="249" mass="26978">MYQAKILVLFRDADSVERIPALGENLHVPAPEVVPDQPGGIGLADIAHLLEPQGKSETLSFLEGSNTPSVEGTGRTINFKIEPKYEELFCGSTLDHVRMRRTLRYWAEATGDRNPFEISHKGEPVKAAAENISIPPTSHPRPTDVQETEMPPQSTIPSSVEAASSLSEPSDNIWVDVAAPDVSPPLENTAGLRTTQDLVEDVLRTSPPSSSEDVYFLEVVSEEEPRSQEDETDDSTPSPPVAPAAASTK</sequence>
<proteinExistence type="predicted"/>
<feature type="region of interest" description="Disordered" evidence="1">
    <location>
        <begin position="129"/>
        <end position="168"/>
    </location>
</feature>
<dbReference type="HOGENOM" id="CLU_1115906_0_0_1"/>
<gene>
    <name evidence="2" type="ORF">K443DRAFT_83511</name>
</gene>
<feature type="region of interest" description="Disordered" evidence="1">
    <location>
        <begin position="203"/>
        <end position="249"/>
    </location>
</feature>
<accession>A0A0C9XW16</accession>
<name>A0A0C9XW16_9AGAR</name>
<reference evidence="2 3" key="1">
    <citation type="submission" date="2014-04" db="EMBL/GenBank/DDBJ databases">
        <authorList>
            <consortium name="DOE Joint Genome Institute"/>
            <person name="Kuo A."/>
            <person name="Kohler A."/>
            <person name="Nagy L.G."/>
            <person name="Floudas D."/>
            <person name="Copeland A."/>
            <person name="Barry K.W."/>
            <person name="Cichocki N."/>
            <person name="Veneault-Fourrey C."/>
            <person name="LaButti K."/>
            <person name="Lindquist E.A."/>
            <person name="Lipzen A."/>
            <person name="Lundell T."/>
            <person name="Morin E."/>
            <person name="Murat C."/>
            <person name="Sun H."/>
            <person name="Tunlid A."/>
            <person name="Henrissat B."/>
            <person name="Grigoriev I.V."/>
            <person name="Hibbett D.S."/>
            <person name="Martin F."/>
            <person name="Nordberg H.P."/>
            <person name="Cantor M.N."/>
            <person name="Hua S.X."/>
        </authorList>
    </citation>
    <scope>NUCLEOTIDE SEQUENCE [LARGE SCALE GENOMIC DNA]</scope>
    <source>
        <strain evidence="2 3">LaAM-08-1</strain>
    </source>
</reference>
<evidence type="ECO:0000256" key="1">
    <source>
        <dbReference type="SAM" id="MobiDB-lite"/>
    </source>
</evidence>
<dbReference type="EMBL" id="KN838539">
    <property type="protein sequence ID" value="KIK09246.1"/>
    <property type="molecule type" value="Genomic_DNA"/>
</dbReference>
<organism evidence="2 3">
    <name type="scientific">Laccaria amethystina LaAM-08-1</name>
    <dbReference type="NCBI Taxonomy" id="1095629"/>
    <lineage>
        <taxon>Eukaryota</taxon>
        <taxon>Fungi</taxon>
        <taxon>Dikarya</taxon>
        <taxon>Basidiomycota</taxon>
        <taxon>Agaricomycotina</taxon>
        <taxon>Agaricomycetes</taxon>
        <taxon>Agaricomycetidae</taxon>
        <taxon>Agaricales</taxon>
        <taxon>Agaricineae</taxon>
        <taxon>Hydnangiaceae</taxon>
        <taxon>Laccaria</taxon>
    </lineage>
</organism>
<dbReference type="Proteomes" id="UP000054477">
    <property type="component" value="Unassembled WGS sequence"/>
</dbReference>
<keyword evidence="3" id="KW-1185">Reference proteome</keyword>
<evidence type="ECO:0000313" key="3">
    <source>
        <dbReference type="Proteomes" id="UP000054477"/>
    </source>
</evidence>
<dbReference type="AlphaFoldDB" id="A0A0C9XW16"/>
<reference evidence="3" key="2">
    <citation type="submission" date="2015-01" db="EMBL/GenBank/DDBJ databases">
        <title>Evolutionary Origins and Diversification of the Mycorrhizal Mutualists.</title>
        <authorList>
            <consortium name="DOE Joint Genome Institute"/>
            <consortium name="Mycorrhizal Genomics Consortium"/>
            <person name="Kohler A."/>
            <person name="Kuo A."/>
            <person name="Nagy L.G."/>
            <person name="Floudas D."/>
            <person name="Copeland A."/>
            <person name="Barry K.W."/>
            <person name="Cichocki N."/>
            <person name="Veneault-Fourrey C."/>
            <person name="LaButti K."/>
            <person name="Lindquist E.A."/>
            <person name="Lipzen A."/>
            <person name="Lundell T."/>
            <person name="Morin E."/>
            <person name="Murat C."/>
            <person name="Riley R."/>
            <person name="Ohm R."/>
            <person name="Sun H."/>
            <person name="Tunlid A."/>
            <person name="Henrissat B."/>
            <person name="Grigoriev I.V."/>
            <person name="Hibbett D.S."/>
            <person name="Martin F."/>
        </authorList>
    </citation>
    <scope>NUCLEOTIDE SEQUENCE [LARGE SCALE GENOMIC DNA]</scope>
    <source>
        <strain evidence="3">LaAM-08-1</strain>
    </source>
</reference>
<dbReference type="OrthoDB" id="3362336at2759"/>
<feature type="compositionally biased region" description="Polar residues" evidence="1">
    <location>
        <begin position="151"/>
        <end position="168"/>
    </location>
</feature>
<protein>
    <submittedName>
        <fullName evidence="2">Uncharacterized protein</fullName>
    </submittedName>
</protein>
<evidence type="ECO:0000313" key="2">
    <source>
        <dbReference type="EMBL" id="KIK09246.1"/>
    </source>
</evidence>